<keyword evidence="2" id="KW-1185">Reference proteome</keyword>
<name>A0A1U7GUN8_9CYAN</name>
<proteinExistence type="predicted"/>
<dbReference type="AlphaFoldDB" id="A0A1U7GUN8"/>
<protein>
    <submittedName>
        <fullName evidence="1">Uncharacterized protein</fullName>
    </submittedName>
</protein>
<evidence type="ECO:0000313" key="2">
    <source>
        <dbReference type="Proteomes" id="UP000186391"/>
    </source>
</evidence>
<gene>
    <name evidence="1" type="ORF">NIES592_20780</name>
</gene>
<sequence>MRSLISSRPKLKFWIKTGHKLFQSKLKLTSAISPELKFRAEYWAGEVQDMRSQLLVVVTNISLIM</sequence>
<organism evidence="1 2">
    <name type="scientific">Fischerella major NIES-592</name>
    <dbReference type="NCBI Taxonomy" id="210994"/>
    <lineage>
        <taxon>Bacteria</taxon>
        <taxon>Bacillati</taxon>
        <taxon>Cyanobacteriota</taxon>
        <taxon>Cyanophyceae</taxon>
        <taxon>Nostocales</taxon>
        <taxon>Hapalosiphonaceae</taxon>
        <taxon>Fischerella</taxon>
    </lineage>
</organism>
<evidence type="ECO:0000313" key="1">
    <source>
        <dbReference type="EMBL" id="OKH11677.1"/>
    </source>
</evidence>
<accession>A0A1U7GUN8</accession>
<comment type="caution">
    <text evidence="1">The sequence shown here is derived from an EMBL/GenBank/DDBJ whole genome shotgun (WGS) entry which is preliminary data.</text>
</comment>
<reference evidence="1 2" key="1">
    <citation type="submission" date="2016-11" db="EMBL/GenBank/DDBJ databases">
        <title>Draft Genome Sequences of Nine Cyanobacterial Strains from Diverse Habitats.</title>
        <authorList>
            <person name="Zhu T."/>
            <person name="Hou S."/>
            <person name="Lu X."/>
            <person name="Hess W.R."/>
        </authorList>
    </citation>
    <scope>NUCLEOTIDE SEQUENCE [LARGE SCALE GENOMIC DNA]</scope>
    <source>
        <strain evidence="1 2">NIES-592</strain>
    </source>
</reference>
<dbReference type="EMBL" id="MRCA01000016">
    <property type="protein sequence ID" value="OKH11677.1"/>
    <property type="molecule type" value="Genomic_DNA"/>
</dbReference>
<dbReference type="Proteomes" id="UP000186391">
    <property type="component" value="Unassembled WGS sequence"/>
</dbReference>